<comment type="caution">
    <text evidence="1">The sequence shown here is derived from an EMBL/GenBank/DDBJ whole genome shotgun (WGS) entry which is preliminary data.</text>
</comment>
<accession>A0A2V3PSZ2</accession>
<evidence type="ECO:0008006" key="3">
    <source>
        <dbReference type="Google" id="ProtNLM"/>
    </source>
</evidence>
<evidence type="ECO:0000313" key="1">
    <source>
        <dbReference type="EMBL" id="PXV65893.1"/>
    </source>
</evidence>
<reference evidence="1 2" key="1">
    <citation type="submission" date="2018-03" db="EMBL/GenBank/DDBJ databases">
        <title>Genomic Encyclopedia of Archaeal and Bacterial Type Strains, Phase II (KMG-II): from individual species to whole genera.</title>
        <authorList>
            <person name="Goeker M."/>
        </authorList>
    </citation>
    <scope>NUCLEOTIDE SEQUENCE [LARGE SCALE GENOMIC DNA]</scope>
    <source>
        <strain evidence="1 2">DSM 100214</strain>
    </source>
</reference>
<proteinExistence type="predicted"/>
<dbReference type="OrthoDB" id="7443339at2"/>
<dbReference type="AlphaFoldDB" id="A0A2V3PSZ2"/>
<name>A0A2V3PSZ2_9BACT</name>
<dbReference type="RefSeq" id="WP_110310082.1">
    <property type="nucleotide sequence ID" value="NZ_QICL01000006.1"/>
</dbReference>
<keyword evidence="2" id="KW-1185">Reference proteome</keyword>
<sequence>MRWLVLVYAFVCMFCRVQGQTEQTVFKVFCFPSDKRPLIDGNTRDWDIVPASYFIGIDQMTEDEGKYSEPNKSTLDIQVKVGWSEGQNRLYFLYEAYDNYWSFSRDDLMVDIFEVVVDGDRSGGAFIDKFYPFKDITKEEAWNLFHGRQAQNYHIYTPPKKGDWCMYWGPQQWLKEKPYFDYAYKYDFKEGESGKLALEFYITPFDYASPKGSKFSIESDLYVNKLIGLCWAVIDYDNNEGKAKDGFWNLSRHHTMYGNADELRTFRLMPLETSPRPSPNERE</sequence>
<evidence type="ECO:0000313" key="2">
    <source>
        <dbReference type="Proteomes" id="UP000247973"/>
    </source>
</evidence>
<organism evidence="1 2">
    <name type="scientific">Dysgonomonas alginatilytica</name>
    <dbReference type="NCBI Taxonomy" id="1605892"/>
    <lineage>
        <taxon>Bacteria</taxon>
        <taxon>Pseudomonadati</taxon>
        <taxon>Bacteroidota</taxon>
        <taxon>Bacteroidia</taxon>
        <taxon>Bacteroidales</taxon>
        <taxon>Dysgonomonadaceae</taxon>
        <taxon>Dysgonomonas</taxon>
    </lineage>
</organism>
<protein>
    <recommendedName>
        <fullName evidence="3">Carbohydrate binding protein with CBM9 domain</fullName>
    </recommendedName>
</protein>
<dbReference type="EMBL" id="QICL01000006">
    <property type="protein sequence ID" value="PXV65893.1"/>
    <property type="molecule type" value="Genomic_DNA"/>
</dbReference>
<gene>
    <name evidence="1" type="ORF">CLV62_10666</name>
</gene>
<dbReference type="Proteomes" id="UP000247973">
    <property type="component" value="Unassembled WGS sequence"/>
</dbReference>